<dbReference type="GO" id="GO:1904812">
    <property type="term" value="P:rRNA acetylation involved in maturation of SSU-rRNA"/>
    <property type="evidence" value="ECO:0007669"/>
    <property type="project" value="TreeGrafter"/>
</dbReference>
<protein>
    <submittedName>
        <fullName evidence="8">ATPase</fullName>
    </submittedName>
</protein>
<dbReference type="EMBL" id="PEIB01000030">
    <property type="protein sequence ID" value="RXJ71884.1"/>
    <property type="molecule type" value="Genomic_DNA"/>
</dbReference>
<dbReference type="PANTHER" id="PTHR10925:SF5">
    <property type="entry name" value="RNA CYTIDINE ACETYLTRANSFERASE"/>
    <property type="match status" value="1"/>
</dbReference>
<dbReference type="Gene3D" id="3.40.630.30">
    <property type="match status" value="1"/>
</dbReference>
<dbReference type="GO" id="GO:0002101">
    <property type="term" value="P:tRNA wobble cytosine modification"/>
    <property type="evidence" value="ECO:0007669"/>
    <property type="project" value="TreeGrafter"/>
</dbReference>
<dbReference type="GO" id="GO:1990883">
    <property type="term" value="F:18S rRNA cytidine N-acetyltransferase activity"/>
    <property type="evidence" value="ECO:0007669"/>
    <property type="project" value="TreeGrafter"/>
</dbReference>
<evidence type="ECO:0000313" key="9">
    <source>
        <dbReference type="Proteomes" id="UP000290287"/>
    </source>
</evidence>
<name>A0A4Q0YPI2_9GAMM</name>
<dbReference type="GO" id="GO:0051391">
    <property type="term" value="P:tRNA acetylation"/>
    <property type="evidence" value="ECO:0007669"/>
    <property type="project" value="TreeGrafter"/>
</dbReference>
<dbReference type="PROSITE" id="PS51192">
    <property type="entry name" value="HELICASE_ATP_BIND_1"/>
    <property type="match status" value="1"/>
</dbReference>
<dbReference type="InterPro" id="IPR000182">
    <property type="entry name" value="GNAT_dom"/>
</dbReference>
<feature type="domain" description="N-acetyltransferase" evidence="6">
    <location>
        <begin position="314"/>
        <end position="501"/>
    </location>
</feature>
<dbReference type="Pfam" id="PF05127">
    <property type="entry name" value="NAT10_TcmA_helicase"/>
    <property type="match status" value="1"/>
</dbReference>
<comment type="caution">
    <text evidence="8">The sequence shown here is derived from an EMBL/GenBank/DDBJ whole genome shotgun (WGS) entry which is preliminary data.</text>
</comment>
<dbReference type="Pfam" id="PF08351">
    <property type="entry name" value="TmcA_N"/>
    <property type="match status" value="1"/>
</dbReference>
<evidence type="ECO:0000256" key="5">
    <source>
        <dbReference type="ARBA" id="ARBA00023315"/>
    </source>
</evidence>
<keyword evidence="1" id="KW-0808">Transferase</keyword>
<dbReference type="GO" id="GO:0005524">
    <property type="term" value="F:ATP binding"/>
    <property type="evidence" value="ECO:0007669"/>
    <property type="project" value="UniProtKB-KW"/>
</dbReference>
<dbReference type="Gene3D" id="3.40.50.300">
    <property type="entry name" value="P-loop containing nucleotide triphosphate hydrolases"/>
    <property type="match status" value="1"/>
</dbReference>
<sequence length="546" mass="60273">MVSDNIDGGMSWKQTKALLGQDCFHVALDISEGLDAERLCAIAGCIRGGSLLILFGLSESPTDNFFLRLCNMFNQKTVAVFCQQEGVRLPALADLCVGESVKERQDGQPTNDQEIAIQSVKKVLGGHRRRPCLLTADRGRGKSSAMGMAAASILCEKKTSIVVTSPRKANVETLFSHARNLLELSLDKPYELVTSSGGRLRYVAPDQLIRDVSDADFVLVDEAAAIPLPMLERLLSKFSRICFSTTEHGYEGTGKGFTTRFRALLDARCKGWKEVTLHQPIRWAESDPLELWLSDTFLFDCEPALVAFDEASPIDYRIVEPRQLLGDEAQLRSLFGLLISAHYQTSPNDLKHILNDASCTILTANQNDVVVGALLAQKEGEISDVIADKIVAGERRVRGHLLAQGLGFYTGDSTFLSLPCLRVSRVAVLPSFRRHGVASQLVKLCEQTGAKKNVPLIGTSFGATSELFSFWRGLGFLPIKMGTQRDSASGHYSLLMTRGLDDSVNHLPLYHDLFEINFSKQLAEQFFDLEPRSLLLSSLRLLHVFH</sequence>
<dbReference type="InterPro" id="IPR027417">
    <property type="entry name" value="P-loop_NTPase"/>
</dbReference>
<dbReference type="InterPro" id="IPR016181">
    <property type="entry name" value="Acyl_CoA_acyltransferase"/>
</dbReference>
<dbReference type="InterPro" id="IPR013562">
    <property type="entry name" value="TmcA/NAT10_N"/>
</dbReference>
<dbReference type="PROSITE" id="PS51186">
    <property type="entry name" value="GNAT"/>
    <property type="match status" value="1"/>
</dbReference>
<feature type="domain" description="Helicase ATP-binding" evidence="7">
    <location>
        <begin position="123"/>
        <end position="246"/>
    </location>
</feature>
<gene>
    <name evidence="8" type="ORF">CS022_19185</name>
</gene>
<dbReference type="SUPFAM" id="SSF55729">
    <property type="entry name" value="Acyl-CoA N-acyltransferases (Nat)"/>
    <property type="match status" value="1"/>
</dbReference>
<dbReference type="GO" id="GO:0000049">
    <property type="term" value="F:tRNA binding"/>
    <property type="evidence" value="ECO:0007669"/>
    <property type="project" value="TreeGrafter"/>
</dbReference>
<evidence type="ECO:0000313" key="8">
    <source>
        <dbReference type="EMBL" id="RXJ71884.1"/>
    </source>
</evidence>
<keyword evidence="9" id="KW-1185">Reference proteome</keyword>
<proteinExistence type="predicted"/>
<dbReference type="GO" id="GO:0051392">
    <property type="term" value="F:tRNA cytidine N4-acetyltransferase activity"/>
    <property type="evidence" value="ECO:0007669"/>
    <property type="project" value="TreeGrafter"/>
</dbReference>
<dbReference type="Gene3D" id="3.40.50.11040">
    <property type="match status" value="1"/>
</dbReference>
<dbReference type="InterPro" id="IPR014001">
    <property type="entry name" value="Helicase_ATP-bd"/>
</dbReference>
<evidence type="ECO:0000256" key="1">
    <source>
        <dbReference type="ARBA" id="ARBA00022679"/>
    </source>
</evidence>
<accession>A0A4Q0YPI2</accession>
<evidence type="ECO:0000259" key="6">
    <source>
        <dbReference type="PROSITE" id="PS51186"/>
    </source>
</evidence>
<dbReference type="Pfam" id="PF13718">
    <property type="entry name" value="GNAT_acetyltr_2"/>
    <property type="match status" value="2"/>
</dbReference>
<dbReference type="InterPro" id="IPR032672">
    <property type="entry name" value="TmcA/NAT10/Kre33"/>
</dbReference>
<keyword evidence="4" id="KW-0067">ATP-binding</keyword>
<evidence type="ECO:0000256" key="3">
    <source>
        <dbReference type="ARBA" id="ARBA00022741"/>
    </source>
</evidence>
<dbReference type="PANTHER" id="PTHR10925">
    <property type="entry name" value="N-ACETYLTRANSFERASE 10"/>
    <property type="match status" value="1"/>
</dbReference>
<evidence type="ECO:0000259" key="7">
    <source>
        <dbReference type="PROSITE" id="PS51192"/>
    </source>
</evidence>
<dbReference type="Proteomes" id="UP000290287">
    <property type="component" value="Unassembled WGS sequence"/>
</dbReference>
<evidence type="ECO:0000256" key="2">
    <source>
        <dbReference type="ARBA" id="ARBA00022694"/>
    </source>
</evidence>
<organism evidence="8 9">
    <name type="scientific">Veronia nyctiphanis</name>
    <dbReference type="NCBI Taxonomy" id="1278244"/>
    <lineage>
        <taxon>Bacteria</taxon>
        <taxon>Pseudomonadati</taxon>
        <taxon>Pseudomonadota</taxon>
        <taxon>Gammaproteobacteria</taxon>
        <taxon>Vibrionales</taxon>
        <taxon>Vibrionaceae</taxon>
        <taxon>Veronia</taxon>
    </lineage>
</organism>
<evidence type="ECO:0000256" key="4">
    <source>
        <dbReference type="ARBA" id="ARBA00022840"/>
    </source>
</evidence>
<dbReference type="AlphaFoldDB" id="A0A4Q0YPI2"/>
<keyword evidence="2" id="KW-0819">tRNA processing</keyword>
<dbReference type="SUPFAM" id="SSF52540">
    <property type="entry name" value="P-loop containing nucleoside triphosphate hydrolases"/>
    <property type="match status" value="1"/>
</dbReference>
<dbReference type="CDD" id="cd04301">
    <property type="entry name" value="NAT_SF"/>
    <property type="match status" value="1"/>
</dbReference>
<reference evidence="8 9" key="1">
    <citation type="submission" date="2017-10" db="EMBL/GenBank/DDBJ databases">
        <title>Nyctiphanis sp. nov., isolated from the stomach of the euphausiid Nyctiphanes simplex (Hansen, 1911) in the Gulf of California.</title>
        <authorList>
            <person name="Gomez-Gil B."/>
            <person name="Aguilar-Mendez M."/>
            <person name="Lopez-Cortes A."/>
            <person name="Gomez-Gutierrez J."/>
            <person name="Roque A."/>
            <person name="Lang E."/>
            <person name="Gonzalez-Castillo A."/>
        </authorList>
    </citation>
    <scope>NUCLEOTIDE SEQUENCE [LARGE SCALE GENOMIC DNA]</scope>
    <source>
        <strain evidence="8 9">CAIM 600</strain>
    </source>
</reference>
<keyword evidence="5" id="KW-0012">Acyltransferase</keyword>
<dbReference type="InterPro" id="IPR007807">
    <property type="entry name" value="TcmA/NAT10_helicase"/>
</dbReference>
<keyword evidence="3" id="KW-0547">Nucleotide-binding</keyword>